<evidence type="ECO:0000313" key="6">
    <source>
        <dbReference type="Proteomes" id="UP001054945"/>
    </source>
</evidence>
<evidence type="ECO:0000256" key="3">
    <source>
        <dbReference type="ARBA" id="ARBA00022946"/>
    </source>
</evidence>
<sequence>MFNSNIFFTELQEGKGIVLMRGEYDDKTLKAHEAQCLTNQLQLYYGGSDNEKLLLPWKVIKEMFLWQYNQDN</sequence>
<evidence type="ECO:0000313" key="5">
    <source>
        <dbReference type="EMBL" id="GIY79437.1"/>
    </source>
</evidence>
<name>A0AAV4W9G8_CAEEX</name>
<proteinExistence type="inferred from homology"/>
<gene>
    <name evidence="5" type="ORF">CEXT_739061</name>
</gene>
<dbReference type="GO" id="GO:0005739">
    <property type="term" value="C:mitochondrion"/>
    <property type="evidence" value="ECO:0007669"/>
    <property type="project" value="UniProtKB-SubCell"/>
</dbReference>
<evidence type="ECO:0000256" key="1">
    <source>
        <dbReference type="ARBA" id="ARBA00004173"/>
    </source>
</evidence>
<keyword evidence="6" id="KW-1185">Reference proteome</keyword>
<comment type="subcellular location">
    <subcellularLocation>
        <location evidence="1">Mitochondrion</location>
    </subcellularLocation>
</comment>
<comment type="caution">
    <text evidence="5">The sequence shown here is derived from an EMBL/GenBank/DDBJ whole genome shotgun (WGS) entry which is preliminary data.</text>
</comment>
<dbReference type="InterPro" id="IPR010591">
    <property type="entry name" value="ATP11"/>
</dbReference>
<keyword evidence="3" id="KW-0809">Transit peptide</keyword>
<dbReference type="PANTHER" id="PTHR13126">
    <property type="entry name" value="CHAPERONE ATP11"/>
    <property type="match status" value="1"/>
</dbReference>
<dbReference type="EMBL" id="BPLR01015887">
    <property type="protein sequence ID" value="GIY79437.1"/>
    <property type="molecule type" value="Genomic_DNA"/>
</dbReference>
<dbReference type="AlphaFoldDB" id="A0AAV4W9G8"/>
<evidence type="ECO:0000256" key="4">
    <source>
        <dbReference type="ARBA" id="ARBA00023128"/>
    </source>
</evidence>
<organism evidence="5 6">
    <name type="scientific">Caerostris extrusa</name>
    <name type="common">Bark spider</name>
    <name type="synonym">Caerostris bankana</name>
    <dbReference type="NCBI Taxonomy" id="172846"/>
    <lineage>
        <taxon>Eukaryota</taxon>
        <taxon>Metazoa</taxon>
        <taxon>Ecdysozoa</taxon>
        <taxon>Arthropoda</taxon>
        <taxon>Chelicerata</taxon>
        <taxon>Arachnida</taxon>
        <taxon>Araneae</taxon>
        <taxon>Araneomorphae</taxon>
        <taxon>Entelegynae</taxon>
        <taxon>Araneoidea</taxon>
        <taxon>Araneidae</taxon>
        <taxon>Caerostris</taxon>
    </lineage>
</organism>
<reference evidence="5 6" key="1">
    <citation type="submission" date="2021-06" db="EMBL/GenBank/DDBJ databases">
        <title>Caerostris extrusa draft genome.</title>
        <authorList>
            <person name="Kono N."/>
            <person name="Arakawa K."/>
        </authorList>
    </citation>
    <scope>NUCLEOTIDE SEQUENCE [LARGE SCALE GENOMIC DNA]</scope>
</reference>
<dbReference type="PANTHER" id="PTHR13126:SF0">
    <property type="entry name" value="ATP SYNTHASE MITOCHONDRIAL F1 COMPLEX ASSEMBLY FACTOR 1"/>
    <property type="match status" value="1"/>
</dbReference>
<accession>A0AAV4W9G8</accession>
<keyword evidence="4" id="KW-0496">Mitochondrion</keyword>
<comment type="similarity">
    <text evidence="2">Belongs to the ATP11 family.</text>
</comment>
<dbReference type="GO" id="GO:0033615">
    <property type="term" value="P:mitochondrial proton-transporting ATP synthase complex assembly"/>
    <property type="evidence" value="ECO:0007669"/>
    <property type="project" value="TreeGrafter"/>
</dbReference>
<dbReference type="Pfam" id="PF06644">
    <property type="entry name" value="ATP11"/>
    <property type="match status" value="1"/>
</dbReference>
<dbReference type="Proteomes" id="UP001054945">
    <property type="component" value="Unassembled WGS sequence"/>
</dbReference>
<evidence type="ECO:0000256" key="2">
    <source>
        <dbReference type="ARBA" id="ARBA00009116"/>
    </source>
</evidence>
<protein>
    <submittedName>
        <fullName evidence="5">Uncharacterized protein</fullName>
    </submittedName>
</protein>